<protein>
    <recommendedName>
        <fullName evidence="5">Ig-like domain-containing protein</fullName>
    </recommendedName>
</protein>
<sequence>TIAVIISINQNITGLAGKNDTYLTCSFTEYVNQNFVNIAIVSRNKQGIFPLDEPIVVFAPGKEAFVHPSAKYLLERVTLTNITHMSTHATIKFDNLKCKDEKDYICTLTYIDEFSVSKTVRSDPTSISLKVSSSKPDNISSVIVWSAHSKKQEITSSTFLREGDTVTFTCKGNIGNPPGKFIWQMYSPQHNQLIVYTNATTEKEEKPENCTFTGTSNMTVHLTPDHFEAKYCCFEESQKDIAGMSVETEPLDIHFQVNHVNISKQPNQKQYGPKSDKITLTCEGNGNPKPHVKWFKKENINSILSNKSFYVIDHVIQNNSGVYICEVYNIIDDVIYRKSKSVEIDIINVDELPSLKDSSLLKIVIVYVIPVVCVVLFIVICVAVIKHRCIQPKKKENEENSYQTLSRDGITINADYASVIHRPNRPVGGWRDNVVCSNGKEGNENKSRKKDELQTGYLTCIEVTGSTIVNGPNNYEDLIASDRTIVYDEINQQTNLNIEVSKAQMSVSTDNGDHYDAICMNVAIQSSVNDG</sequence>
<evidence type="ECO:0000256" key="1">
    <source>
        <dbReference type="ARBA" id="ARBA00004167"/>
    </source>
</evidence>
<dbReference type="Pfam" id="PF08205">
    <property type="entry name" value="C2-set_2"/>
    <property type="match status" value="1"/>
</dbReference>
<dbReference type="Proteomes" id="UP000596742">
    <property type="component" value="Unassembled WGS sequence"/>
</dbReference>
<dbReference type="PANTHER" id="PTHR45889:SF8">
    <property type="entry name" value="IG-LIKE DOMAIN-CONTAINING PROTEIN"/>
    <property type="match status" value="1"/>
</dbReference>
<dbReference type="InterPro" id="IPR036179">
    <property type="entry name" value="Ig-like_dom_sf"/>
</dbReference>
<evidence type="ECO:0000259" key="5">
    <source>
        <dbReference type="PROSITE" id="PS50835"/>
    </source>
</evidence>
<keyword evidence="2 4" id="KW-0472">Membrane</keyword>
<feature type="domain" description="Ig-like" evidence="5">
    <location>
        <begin position="250"/>
        <end position="343"/>
    </location>
</feature>
<keyword evidence="4" id="KW-0812">Transmembrane</keyword>
<comment type="caution">
    <text evidence="6">The sequence shown here is derived from an EMBL/GenBank/DDBJ whole genome shotgun (WGS) entry which is preliminary data.</text>
</comment>
<dbReference type="PROSITE" id="PS50835">
    <property type="entry name" value="IG_LIKE"/>
    <property type="match status" value="2"/>
</dbReference>
<dbReference type="InterPro" id="IPR007110">
    <property type="entry name" value="Ig-like_dom"/>
</dbReference>
<keyword evidence="7" id="KW-1185">Reference proteome</keyword>
<comment type="subcellular location">
    <subcellularLocation>
        <location evidence="1">Membrane</location>
        <topology evidence="1">Single-pass membrane protein</topology>
    </subcellularLocation>
</comment>
<dbReference type="EMBL" id="UYJE01002961">
    <property type="protein sequence ID" value="VDI15291.1"/>
    <property type="molecule type" value="Genomic_DNA"/>
</dbReference>
<dbReference type="AlphaFoldDB" id="A0A8B6D8Z0"/>
<evidence type="ECO:0000313" key="6">
    <source>
        <dbReference type="EMBL" id="VDI15291.1"/>
    </source>
</evidence>
<dbReference type="Gene3D" id="2.60.40.10">
    <property type="entry name" value="Immunoglobulins"/>
    <property type="match status" value="3"/>
</dbReference>
<keyword evidence="4" id="KW-1133">Transmembrane helix</keyword>
<dbReference type="GO" id="GO:0016020">
    <property type="term" value="C:membrane"/>
    <property type="evidence" value="ECO:0007669"/>
    <property type="project" value="UniProtKB-SubCell"/>
</dbReference>
<dbReference type="OrthoDB" id="6158624at2759"/>
<dbReference type="InterPro" id="IPR013783">
    <property type="entry name" value="Ig-like_fold"/>
</dbReference>
<dbReference type="SMART" id="SM00409">
    <property type="entry name" value="IG"/>
    <property type="match status" value="3"/>
</dbReference>
<evidence type="ECO:0000313" key="7">
    <source>
        <dbReference type="Proteomes" id="UP000596742"/>
    </source>
</evidence>
<keyword evidence="3" id="KW-1015">Disulfide bond</keyword>
<evidence type="ECO:0000256" key="3">
    <source>
        <dbReference type="ARBA" id="ARBA00023157"/>
    </source>
</evidence>
<proteinExistence type="predicted"/>
<dbReference type="InterPro" id="IPR003599">
    <property type="entry name" value="Ig_sub"/>
</dbReference>
<name>A0A8B6D8Z0_MYTGA</name>
<feature type="domain" description="Ig-like" evidence="5">
    <location>
        <begin position="136"/>
        <end position="233"/>
    </location>
</feature>
<dbReference type="InterPro" id="IPR013162">
    <property type="entry name" value="CD80_C2-set"/>
</dbReference>
<accession>A0A8B6D8Z0</accession>
<dbReference type="PANTHER" id="PTHR45889">
    <property type="entry name" value="IG-LIKE DOMAIN-CONTAINING PROTEIN"/>
    <property type="match status" value="1"/>
</dbReference>
<gene>
    <name evidence="6" type="ORF">MGAL_10B069793</name>
</gene>
<dbReference type="Pfam" id="PF13927">
    <property type="entry name" value="Ig_3"/>
    <property type="match status" value="1"/>
</dbReference>
<evidence type="ECO:0000256" key="4">
    <source>
        <dbReference type="SAM" id="Phobius"/>
    </source>
</evidence>
<dbReference type="SUPFAM" id="SSF48726">
    <property type="entry name" value="Immunoglobulin"/>
    <property type="match status" value="2"/>
</dbReference>
<reference evidence="6" key="1">
    <citation type="submission" date="2018-11" db="EMBL/GenBank/DDBJ databases">
        <authorList>
            <person name="Alioto T."/>
            <person name="Alioto T."/>
        </authorList>
    </citation>
    <scope>NUCLEOTIDE SEQUENCE</scope>
</reference>
<evidence type="ECO:0000256" key="2">
    <source>
        <dbReference type="ARBA" id="ARBA00023136"/>
    </source>
</evidence>
<dbReference type="CDD" id="cd00096">
    <property type="entry name" value="Ig"/>
    <property type="match status" value="1"/>
</dbReference>
<feature type="non-terminal residue" evidence="6">
    <location>
        <position position="1"/>
    </location>
</feature>
<organism evidence="6 7">
    <name type="scientific">Mytilus galloprovincialis</name>
    <name type="common">Mediterranean mussel</name>
    <dbReference type="NCBI Taxonomy" id="29158"/>
    <lineage>
        <taxon>Eukaryota</taxon>
        <taxon>Metazoa</taxon>
        <taxon>Spiralia</taxon>
        <taxon>Lophotrochozoa</taxon>
        <taxon>Mollusca</taxon>
        <taxon>Bivalvia</taxon>
        <taxon>Autobranchia</taxon>
        <taxon>Pteriomorphia</taxon>
        <taxon>Mytilida</taxon>
        <taxon>Mytiloidea</taxon>
        <taxon>Mytilidae</taxon>
        <taxon>Mytilinae</taxon>
        <taxon>Mytilus</taxon>
    </lineage>
</organism>
<feature type="transmembrane region" description="Helical" evidence="4">
    <location>
        <begin position="364"/>
        <end position="385"/>
    </location>
</feature>